<reference evidence="2 3" key="1">
    <citation type="submission" date="2015-09" db="EMBL/GenBank/DDBJ databases">
        <title>Aphanizomenon flos-aquae WA102.</title>
        <authorList>
            <person name="Driscoll C."/>
        </authorList>
    </citation>
    <scope>NUCLEOTIDE SEQUENCE [LARGE SCALE GENOMIC DNA]</scope>
    <source>
        <strain evidence="2">WA102</strain>
    </source>
</reference>
<proteinExistence type="predicted"/>
<accession>A0A1B7X3H6</accession>
<evidence type="ECO:0000313" key="2">
    <source>
        <dbReference type="EMBL" id="OBQ43951.1"/>
    </source>
</evidence>
<comment type="caution">
    <text evidence="2">The sequence shown here is derived from an EMBL/GenBank/DDBJ whole genome shotgun (WGS) entry which is preliminary data.</text>
</comment>
<protein>
    <recommendedName>
        <fullName evidence="1">Gene product 88 domain-containing protein</fullName>
    </recommendedName>
</protein>
<feature type="domain" description="Gene product 88" evidence="1">
    <location>
        <begin position="21"/>
        <end position="243"/>
    </location>
</feature>
<dbReference type="InterPro" id="IPR020290">
    <property type="entry name" value="Gp88"/>
</dbReference>
<dbReference type="Pfam" id="PF17338">
    <property type="entry name" value="GP88"/>
    <property type="match status" value="1"/>
</dbReference>
<sequence length="244" mass="27905">MLTTLQNKPQNNYKPVKNLLSKGSTNAKTIKNDLETFILYMAPSDLSGFNVCPFASKGCIKGCLNTAGMGIFSNVQLARINKTKFWGYDRFNFYIQLANELLKIHDKAIKKGIKIAIRLNGTSDIDHLDLLRRYSGIDFLETFYDNLLFYDYTPNPNYIKKYQNSNYKLTFSRKEDNEQKCIDILNDGGNVAVVFANELPQFWHGFKVINGDDTDLRYFDPENVVIGLYAKGKAKKDQTGFVVR</sequence>
<evidence type="ECO:0000313" key="3">
    <source>
        <dbReference type="Proteomes" id="UP000092093"/>
    </source>
</evidence>
<dbReference type="AlphaFoldDB" id="A0A1B7X3H6"/>
<evidence type="ECO:0000259" key="1">
    <source>
        <dbReference type="Pfam" id="PF17338"/>
    </source>
</evidence>
<dbReference type="EMBL" id="LJOW01000036">
    <property type="protein sequence ID" value="OBQ43951.1"/>
    <property type="molecule type" value="Genomic_DNA"/>
</dbReference>
<dbReference type="Proteomes" id="UP000092093">
    <property type="component" value="Unassembled WGS sequence"/>
</dbReference>
<organism evidence="2 3">
    <name type="scientific">Aphanizomenon flos-aquae WA102</name>
    <dbReference type="NCBI Taxonomy" id="1710896"/>
    <lineage>
        <taxon>Bacteria</taxon>
        <taxon>Bacillati</taxon>
        <taxon>Cyanobacteriota</taxon>
        <taxon>Cyanophyceae</taxon>
        <taxon>Nostocales</taxon>
        <taxon>Aphanizomenonaceae</taxon>
        <taxon>Aphanizomenon</taxon>
    </lineage>
</organism>
<gene>
    <name evidence="2" type="ORF">AN484_09400</name>
</gene>
<name>A0A1B7X3H6_APHFL</name>